<dbReference type="InterPro" id="IPR036259">
    <property type="entry name" value="MFS_trans_sf"/>
</dbReference>
<feature type="transmembrane region" description="Helical" evidence="7">
    <location>
        <begin position="358"/>
        <end position="377"/>
    </location>
</feature>
<dbReference type="Gene3D" id="1.20.1250.20">
    <property type="entry name" value="MFS general substrate transporter like domains"/>
    <property type="match status" value="2"/>
</dbReference>
<feature type="transmembrane region" description="Helical" evidence="7">
    <location>
        <begin position="198"/>
        <end position="219"/>
    </location>
</feature>
<feature type="transmembrane region" description="Helical" evidence="7">
    <location>
        <begin position="66"/>
        <end position="86"/>
    </location>
</feature>
<proteinExistence type="inferred from homology"/>
<dbReference type="InterPro" id="IPR011701">
    <property type="entry name" value="MFS"/>
</dbReference>
<sequence>MYSLLLALIYLAFISLGLPDSLLGAGWPAMHAELGVPISYMGIVTMVISGGTILSSLLSDRLTRKFGARIVTVVSVFLTAAALFGFSFASKFWMLILFAVPYGLGAGAIDAALNNYVALHYKSRHMSWLHCFWGVGTIISPFVMSYALASSVWNNGYRIVGFIQLGIALVLLCTLPLWKVNKTAAVTEQKSVGLIGALKIRGVPFLLLGFFAYCAAEATAMHWASTYFAEVKGLAVEQAAQFASLFYIGLTASRFVAGFLTEKLGDRKMIVAGTCILLAGIVLLVLPAPTPLAVAGFIVVGFGCGPVYPCIIHSTPNNFGAENSGAIIGIQMASAYVGSTFIPPLFGLLGRRIGFSFLPWYLAAFALLMILMTELTFRLTKKRETPADKE</sequence>
<reference evidence="9" key="1">
    <citation type="journal article" date="2021" name="PeerJ">
        <title>Extensive microbial diversity within the chicken gut microbiome revealed by metagenomics and culture.</title>
        <authorList>
            <person name="Gilroy R."/>
            <person name="Ravi A."/>
            <person name="Getino M."/>
            <person name="Pursley I."/>
            <person name="Horton D.L."/>
            <person name="Alikhan N.F."/>
            <person name="Baker D."/>
            <person name="Gharbi K."/>
            <person name="Hall N."/>
            <person name="Watson M."/>
            <person name="Adriaenssens E.M."/>
            <person name="Foster-Nyarko E."/>
            <person name="Jarju S."/>
            <person name="Secka A."/>
            <person name="Antonio M."/>
            <person name="Oren A."/>
            <person name="Chaudhuri R.R."/>
            <person name="La Ragione R."/>
            <person name="Hildebrand F."/>
            <person name="Pallen M.J."/>
        </authorList>
    </citation>
    <scope>NUCLEOTIDE SEQUENCE</scope>
    <source>
        <strain evidence="9">811</strain>
    </source>
</reference>
<feature type="transmembrane region" description="Helical" evidence="7">
    <location>
        <begin position="92"/>
        <end position="119"/>
    </location>
</feature>
<evidence type="ECO:0000256" key="6">
    <source>
        <dbReference type="ARBA" id="ARBA00023136"/>
    </source>
</evidence>
<dbReference type="InterPro" id="IPR020846">
    <property type="entry name" value="MFS_dom"/>
</dbReference>
<evidence type="ECO:0000259" key="8">
    <source>
        <dbReference type="PROSITE" id="PS50850"/>
    </source>
</evidence>
<dbReference type="SUPFAM" id="SSF103473">
    <property type="entry name" value="MFS general substrate transporter"/>
    <property type="match status" value="1"/>
</dbReference>
<keyword evidence="3" id="KW-0813">Transport</keyword>
<dbReference type="PROSITE" id="PS50850">
    <property type="entry name" value="MFS"/>
    <property type="match status" value="1"/>
</dbReference>
<comment type="caution">
    <text evidence="9">The sequence shown here is derived from an EMBL/GenBank/DDBJ whole genome shotgun (WGS) entry which is preliminary data.</text>
</comment>
<dbReference type="InterPro" id="IPR051788">
    <property type="entry name" value="MFS_Transporter"/>
</dbReference>
<name>A0A9D1V9T2_9FIRM</name>
<dbReference type="GO" id="GO:0022857">
    <property type="term" value="F:transmembrane transporter activity"/>
    <property type="evidence" value="ECO:0007669"/>
    <property type="project" value="InterPro"/>
</dbReference>
<comment type="subcellular location">
    <subcellularLocation>
        <location evidence="1">Cell membrane</location>
        <topology evidence="1">Multi-pass membrane protein</topology>
    </subcellularLocation>
</comment>
<feature type="transmembrane region" description="Helical" evidence="7">
    <location>
        <begin position="292"/>
        <end position="312"/>
    </location>
</feature>
<feature type="transmembrane region" description="Helical" evidence="7">
    <location>
        <begin position="159"/>
        <end position="178"/>
    </location>
</feature>
<keyword evidence="4 7" id="KW-0812">Transmembrane</keyword>
<evidence type="ECO:0000256" key="1">
    <source>
        <dbReference type="ARBA" id="ARBA00004651"/>
    </source>
</evidence>
<dbReference type="Pfam" id="PF07690">
    <property type="entry name" value="MFS_1"/>
    <property type="match status" value="1"/>
</dbReference>
<comment type="similarity">
    <text evidence="2">Belongs to the major facilitator superfamily.</text>
</comment>
<protein>
    <submittedName>
        <fullName evidence="9">MFS transporter</fullName>
    </submittedName>
</protein>
<evidence type="ECO:0000256" key="4">
    <source>
        <dbReference type="ARBA" id="ARBA00022692"/>
    </source>
</evidence>
<evidence type="ECO:0000313" key="10">
    <source>
        <dbReference type="Proteomes" id="UP000824204"/>
    </source>
</evidence>
<dbReference type="PANTHER" id="PTHR23514">
    <property type="entry name" value="BYPASS OF STOP CODON PROTEIN 6"/>
    <property type="match status" value="1"/>
</dbReference>
<gene>
    <name evidence="9" type="ORF">H9741_08015</name>
</gene>
<organism evidence="9 10">
    <name type="scientific">Candidatus Borkfalkia faecipullorum</name>
    <dbReference type="NCBI Taxonomy" id="2838510"/>
    <lineage>
        <taxon>Bacteria</taxon>
        <taxon>Bacillati</taxon>
        <taxon>Bacillota</taxon>
        <taxon>Clostridia</taxon>
        <taxon>Christensenellales</taxon>
        <taxon>Christensenellaceae</taxon>
        <taxon>Candidatus Borkfalkia</taxon>
    </lineage>
</organism>
<feature type="transmembrane region" description="Helical" evidence="7">
    <location>
        <begin position="269"/>
        <end position="286"/>
    </location>
</feature>
<accession>A0A9D1V9T2</accession>
<dbReference type="PANTHER" id="PTHR23514:SF3">
    <property type="entry name" value="BYPASS OF STOP CODON PROTEIN 6"/>
    <property type="match status" value="1"/>
</dbReference>
<feature type="transmembrane region" description="Helical" evidence="7">
    <location>
        <begin position="131"/>
        <end position="153"/>
    </location>
</feature>
<evidence type="ECO:0000256" key="5">
    <source>
        <dbReference type="ARBA" id="ARBA00022989"/>
    </source>
</evidence>
<feature type="domain" description="Major facilitator superfamily (MFS) profile" evidence="8">
    <location>
        <begin position="5"/>
        <end position="381"/>
    </location>
</feature>
<dbReference type="Proteomes" id="UP000824204">
    <property type="component" value="Unassembled WGS sequence"/>
</dbReference>
<feature type="transmembrane region" description="Helical" evidence="7">
    <location>
        <begin position="239"/>
        <end position="257"/>
    </location>
</feature>
<reference evidence="9" key="2">
    <citation type="submission" date="2021-04" db="EMBL/GenBank/DDBJ databases">
        <authorList>
            <person name="Gilroy R."/>
        </authorList>
    </citation>
    <scope>NUCLEOTIDE SEQUENCE</scope>
    <source>
        <strain evidence="9">811</strain>
    </source>
</reference>
<keyword evidence="5 7" id="KW-1133">Transmembrane helix</keyword>
<dbReference type="GO" id="GO:0005886">
    <property type="term" value="C:plasma membrane"/>
    <property type="evidence" value="ECO:0007669"/>
    <property type="project" value="UniProtKB-SubCell"/>
</dbReference>
<feature type="transmembrane region" description="Helical" evidence="7">
    <location>
        <begin position="34"/>
        <end position="54"/>
    </location>
</feature>
<keyword evidence="6 7" id="KW-0472">Membrane</keyword>
<evidence type="ECO:0000256" key="2">
    <source>
        <dbReference type="ARBA" id="ARBA00008335"/>
    </source>
</evidence>
<evidence type="ECO:0000256" key="7">
    <source>
        <dbReference type="SAM" id="Phobius"/>
    </source>
</evidence>
<evidence type="ECO:0000313" key="9">
    <source>
        <dbReference type="EMBL" id="HIX08399.1"/>
    </source>
</evidence>
<feature type="transmembrane region" description="Helical" evidence="7">
    <location>
        <begin position="324"/>
        <end position="346"/>
    </location>
</feature>
<dbReference type="AlphaFoldDB" id="A0A9D1V9T2"/>
<evidence type="ECO:0000256" key="3">
    <source>
        <dbReference type="ARBA" id="ARBA00022448"/>
    </source>
</evidence>
<dbReference type="EMBL" id="DXFX01000103">
    <property type="protein sequence ID" value="HIX08399.1"/>
    <property type="molecule type" value="Genomic_DNA"/>
</dbReference>